<dbReference type="RefSeq" id="WP_183511332.1">
    <property type="nucleotide sequence ID" value="NZ_BAABGK010000002.1"/>
</dbReference>
<feature type="transmembrane region" description="Helical" evidence="1">
    <location>
        <begin position="71"/>
        <end position="93"/>
    </location>
</feature>
<feature type="transmembrane region" description="Helical" evidence="1">
    <location>
        <begin position="151"/>
        <end position="177"/>
    </location>
</feature>
<feature type="transmembrane region" description="Helical" evidence="1">
    <location>
        <begin position="184"/>
        <end position="201"/>
    </location>
</feature>
<dbReference type="EMBL" id="JACHVS010000001">
    <property type="protein sequence ID" value="MBB2996140.1"/>
    <property type="molecule type" value="Genomic_DNA"/>
</dbReference>
<feature type="transmembrane region" description="Helical" evidence="1">
    <location>
        <begin position="21"/>
        <end position="40"/>
    </location>
</feature>
<keyword evidence="1" id="KW-0812">Transmembrane</keyword>
<feature type="transmembrane region" description="Helical" evidence="1">
    <location>
        <begin position="100"/>
        <end position="131"/>
    </location>
</feature>
<evidence type="ECO:0000256" key="1">
    <source>
        <dbReference type="SAM" id="Phobius"/>
    </source>
</evidence>
<dbReference type="Proteomes" id="UP000523000">
    <property type="component" value="Unassembled WGS sequence"/>
</dbReference>
<keyword evidence="1" id="KW-1133">Transmembrane helix</keyword>
<protein>
    <recommendedName>
        <fullName evidence="4">DUF4386 family protein</fullName>
    </recommendedName>
</protein>
<name>A0A839QJX4_9MICC</name>
<proteinExistence type="predicted"/>
<comment type="caution">
    <text evidence="2">The sequence shown here is derived from an EMBL/GenBank/DDBJ whole genome shotgun (WGS) entry which is preliminary data.</text>
</comment>
<gene>
    <name evidence="2" type="ORF">E9229_002331</name>
</gene>
<sequence length="245" mass="25550">MKTPCRELDPVPAGAMERWGVACLLAVPLLAAVMDMLRMWSEGDGAITGGIGEPEAGARALASVAACPGPMAAATILAFATAFVAIPALPAIWRLTRPGLPVLAVVLAAVGSCFVLGRVIHTCVYFTWTLFMATRLPLEQAVGIDSEMNGFWPVNMVIVPTILGLVLWLPLLAVALYRAGRIPLWAMILILVVNVALIVLGSSYATAVAMGLGTLIGLLPLARGALDPSPAASPDRRAPARPSLP</sequence>
<keyword evidence="3" id="KW-1185">Reference proteome</keyword>
<keyword evidence="1" id="KW-0472">Membrane</keyword>
<organism evidence="2 3">
    <name type="scientific">Paeniglutamicibacter cryotolerans</name>
    <dbReference type="NCBI Taxonomy" id="670079"/>
    <lineage>
        <taxon>Bacteria</taxon>
        <taxon>Bacillati</taxon>
        <taxon>Actinomycetota</taxon>
        <taxon>Actinomycetes</taxon>
        <taxon>Micrococcales</taxon>
        <taxon>Micrococcaceae</taxon>
        <taxon>Paeniglutamicibacter</taxon>
    </lineage>
</organism>
<evidence type="ECO:0008006" key="4">
    <source>
        <dbReference type="Google" id="ProtNLM"/>
    </source>
</evidence>
<reference evidence="2 3" key="1">
    <citation type="submission" date="2020-08" db="EMBL/GenBank/DDBJ databases">
        <title>Sequencing the genomes of 1000 actinobacteria strains.</title>
        <authorList>
            <person name="Klenk H.-P."/>
        </authorList>
    </citation>
    <scope>NUCLEOTIDE SEQUENCE [LARGE SCALE GENOMIC DNA]</scope>
    <source>
        <strain evidence="2 3">DSM 22826</strain>
    </source>
</reference>
<evidence type="ECO:0000313" key="2">
    <source>
        <dbReference type="EMBL" id="MBB2996140.1"/>
    </source>
</evidence>
<evidence type="ECO:0000313" key="3">
    <source>
        <dbReference type="Proteomes" id="UP000523000"/>
    </source>
</evidence>
<dbReference type="AlphaFoldDB" id="A0A839QJX4"/>
<accession>A0A839QJX4</accession>